<evidence type="ECO:0000313" key="2">
    <source>
        <dbReference type="Proteomes" id="UP000006241"/>
    </source>
</evidence>
<dbReference type="InterPro" id="IPR008969">
    <property type="entry name" value="CarboxyPept-like_regulatory"/>
</dbReference>
<evidence type="ECO:0008006" key="3">
    <source>
        <dbReference type="Google" id="ProtNLM"/>
    </source>
</evidence>
<name>C2FUT7_SPHSI</name>
<dbReference type="RefSeq" id="WP_003006459.1">
    <property type="nucleotide sequence ID" value="NZ_GG668631.1"/>
</dbReference>
<dbReference type="EMBL" id="ACHB01000026">
    <property type="protein sequence ID" value="EEI93291.1"/>
    <property type="molecule type" value="Genomic_DNA"/>
</dbReference>
<organism evidence="1 2">
    <name type="scientific">Sphingobacterium spiritivorum ATCC 33300</name>
    <dbReference type="NCBI Taxonomy" id="525372"/>
    <lineage>
        <taxon>Bacteria</taxon>
        <taxon>Pseudomonadati</taxon>
        <taxon>Bacteroidota</taxon>
        <taxon>Sphingobacteriia</taxon>
        <taxon>Sphingobacteriales</taxon>
        <taxon>Sphingobacteriaceae</taxon>
        <taxon>Sphingobacterium</taxon>
    </lineage>
</organism>
<dbReference type="Pfam" id="PF13715">
    <property type="entry name" value="CarbopepD_reg_2"/>
    <property type="match status" value="1"/>
</dbReference>
<gene>
    <name evidence="1" type="ORF">HMPREF0765_1093</name>
</gene>
<proteinExistence type="predicted"/>
<reference evidence="1 2" key="1">
    <citation type="submission" date="2009-01" db="EMBL/GenBank/DDBJ databases">
        <authorList>
            <person name="Qin X."/>
            <person name="Bachman B."/>
            <person name="Battles P."/>
            <person name="Bell A."/>
            <person name="Bess C."/>
            <person name="Bickham C."/>
            <person name="Chaboub L."/>
            <person name="Chen D."/>
            <person name="Coyle M."/>
            <person name="Deiros D.R."/>
            <person name="Dinh H."/>
            <person name="Forbes L."/>
            <person name="Fowler G."/>
            <person name="Francisco L."/>
            <person name="Fu Q."/>
            <person name="Gubbala S."/>
            <person name="Hale W."/>
            <person name="Han Y."/>
            <person name="Hemphill L."/>
            <person name="Highlander S.K."/>
            <person name="Hirani K."/>
            <person name="Hogues M."/>
            <person name="Jackson L."/>
            <person name="Jakkamsetti A."/>
            <person name="Javaid M."/>
            <person name="Jiang H."/>
            <person name="Korchina V."/>
            <person name="Kovar C."/>
            <person name="Lara F."/>
            <person name="Lee S."/>
            <person name="Mata R."/>
            <person name="Mathew T."/>
            <person name="Moen C."/>
            <person name="Morales K."/>
            <person name="Munidasa M."/>
            <person name="Nazareth L."/>
            <person name="Ngo R."/>
            <person name="Nguyen L."/>
            <person name="Okwuonu G."/>
            <person name="Ongeri F."/>
            <person name="Patil S."/>
            <person name="Petrosino J."/>
            <person name="Pham C."/>
            <person name="Pham P."/>
            <person name="Pu L.-L."/>
            <person name="Puazo M."/>
            <person name="Raj R."/>
            <person name="Reid J."/>
            <person name="Rouhana J."/>
            <person name="Saada N."/>
            <person name="Shang Y."/>
            <person name="Simmons D."/>
            <person name="Thornton R."/>
            <person name="Warren J."/>
            <person name="Weissenberger G."/>
            <person name="Zhang J."/>
            <person name="Zhang L."/>
            <person name="Zhou C."/>
            <person name="Zhu D."/>
            <person name="Muzny D."/>
            <person name="Worley K."/>
            <person name="Gibbs R."/>
        </authorList>
    </citation>
    <scope>NUCLEOTIDE SEQUENCE [LARGE SCALE GENOMIC DNA]</scope>
    <source>
        <strain evidence="1 2">ATCC 33300</strain>
    </source>
</reference>
<dbReference type="Pfam" id="PF18939">
    <property type="entry name" value="DUF5686"/>
    <property type="match status" value="1"/>
</dbReference>
<dbReference type="AlphaFoldDB" id="C2FUT7"/>
<dbReference type="HOGENOM" id="CLU_015931_2_0_10"/>
<dbReference type="Proteomes" id="UP000006241">
    <property type="component" value="Unassembled WGS sequence"/>
</dbReference>
<evidence type="ECO:0000313" key="1">
    <source>
        <dbReference type="EMBL" id="EEI93291.1"/>
    </source>
</evidence>
<sequence length="866" mass="100193">MKTTMSEIFTKQIWKGLLFVLLTFIGTTSVFGQQIMLKGKVLDIVTRKPIDYATIAVIGAPAGNSTSTDSRGEFSLKIDGSYTKFRVTYVGYESQDILINPTNSDNITINLVPEENVLEEVVVKAKKAKYRNKDNPAVELIRKVIDNKEKNRLEAQDYAEFQQYEKISMALSNLSEKFKNRKIFKQYQFLFEKDDSVKNENRYVLPAYIEEKLSQVYQRRSPKKTKQFVIAEQKAQFDPKFVDNNGLSNYFNRLYENIDIYDNNISLLTNQFLSPIAGSSPTFYKFFITDTIKTESPYLVELSFFPRNKADMLFKGKLYITLDGNYAVRKAELTVADGINLNFVRDMAIDLDFSKDKSGRFFLTSSSLAMDFALSEKGTGIRGQRTVSYTDFKTGIVQPDSIYQGPDVVIVNENKKGTQAFDEQYWSTHRPVALKKNESVIYRNIDTLQMMPSFKRFMDIAALVLSGYKQAGPVEIGPVNTFYSFNPVEGLRLRVGGRTTEAFSKRFYAESYAAYGFKDEKWKYFISGTYSLNNKSVYSFPMHYIRASFQRDTKIPGQNLEFIQEDNFLLSFKRGENERFLYNDIYRLEYKREFDNNLSYTVGVSKWKQQPAGILTYQMLDENGNSKLFNELNTTEISVGLRWAPKEQYYQGKLYRTPIFNKYPIFTLNYTGGVKGLLDGEYNYHNFTGGVFKRFYLSQLGYADVNLEGTYIAGNEIPFPLLTIHRANQTYAYQLNSFNLMNFMEFVSDHSAYTNIQYYMNGFILNKIPLVKKLKWREVFSFKAVYGGLRNENNPDITNKVFTFQKNEDNVPISYTFADGRPYMEASVGLYNIFKILRVDAVKRLNYLDHPDAPSWGIRARIKFDF</sequence>
<dbReference type="Gene3D" id="2.60.40.1120">
    <property type="entry name" value="Carboxypeptidase-like, regulatory domain"/>
    <property type="match status" value="1"/>
</dbReference>
<comment type="caution">
    <text evidence="1">The sequence shown here is derived from an EMBL/GenBank/DDBJ whole genome shotgun (WGS) entry which is preliminary data.</text>
</comment>
<dbReference type="SUPFAM" id="SSF49464">
    <property type="entry name" value="Carboxypeptidase regulatory domain-like"/>
    <property type="match status" value="1"/>
</dbReference>
<dbReference type="InterPro" id="IPR043741">
    <property type="entry name" value="DUF5686"/>
</dbReference>
<protein>
    <recommendedName>
        <fullName evidence="3">TonB-dependent receptor</fullName>
    </recommendedName>
</protein>
<accession>C2FUT7</accession>